<sequence>MAADVVQSDYEQLEQVATRFQKLYDQQTQMEAMLRQTYQQLRTDWKGDAAVAFFNEMDDNIFPALKRLQTTLTTASALTSQISQTFRQAEEEAAKGIKFDDGGVAAGGGAGAGASFSAEGGAFDAGGGSGGGLDPAISARWATLTPAEQAAVLQSISNEICDKYGIEHVPVTVSDLADPPGLDLFGYRNDQGVFIDLDNMGDPDRVLNTVAHEVRHEVQRQMANLANPSNFDKFLRSIGIQDEPKWPMNDVTEAMANEWHENFNNYITPESDFAGYESQPLETDARNYGETYRDNLTLSDFERHIPTPKPEPVPVPTPGPTPTPPTTTPTPTPVGKTK</sequence>
<evidence type="ECO:0000313" key="3">
    <source>
        <dbReference type="Proteomes" id="UP001428290"/>
    </source>
</evidence>
<feature type="region of interest" description="Disordered" evidence="1">
    <location>
        <begin position="299"/>
        <end position="338"/>
    </location>
</feature>
<reference evidence="2 3" key="1">
    <citation type="submission" date="2024-02" db="EMBL/GenBank/DDBJ databases">
        <title>Herpetosiphon gulosus NBRC 112829.</title>
        <authorList>
            <person name="Ichikawa N."/>
            <person name="Katano-Makiyama Y."/>
            <person name="Hidaka K."/>
        </authorList>
    </citation>
    <scope>NUCLEOTIDE SEQUENCE [LARGE SCALE GENOMIC DNA]</scope>
    <source>
        <strain evidence="2 3">NBRC 112829</strain>
    </source>
</reference>
<dbReference type="EMBL" id="BAABRU010000021">
    <property type="protein sequence ID" value="GAA5530640.1"/>
    <property type="molecule type" value="Genomic_DNA"/>
</dbReference>
<organism evidence="2 3">
    <name type="scientific">Herpetosiphon gulosus</name>
    <dbReference type="NCBI Taxonomy" id="1973496"/>
    <lineage>
        <taxon>Bacteria</taxon>
        <taxon>Bacillati</taxon>
        <taxon>Chloroflexota</taxon>
        <taxon>Chloroflexia</taxon>
        <taxon>Herpetosiphonales</taxon>
        <taxon>Herpetosiphonaceae</taxon>
        <taxon>Herpetosiphon</taxon>
    </lineage>
</organism>
<dbReference type="RefSeq" id="WP_345724240.1">
    <property type="nucleotide sequence ID" value="NZ_BAABRU010000021.1"/>
</dbReference>
<proteinExistence type="predicted"/>
<dbReference type="Pfam" id="PF06013">
    <property type="entry name" value="WXG100"/>
    <property type="match status" value="1"/>
</dbReference>
<evidence type="ECO:0008006" key="4">
    <source>
        <dbReference type="Google" id="ProtNLM"/>
    </source>
</evidence>
<dbReference type="NCBIfam" id="TIGR03930">
    <property type="entry name" value="WXG100_ESAT6"/>
    <property type="match status" value="1"/>
</dbReference>
<dbReference type="InterPro" id="IPR010310">
    <property type="entry name" value="T7SS_ESAT-6-like"/>
</dbReference>
<protein>
    <recommendedName>
        <fullName evidence="4">WXG100 family type VII secretion target</fullName>
    </recommendedName>
</protein>
<dbReference type="InterPro" id="IPR036689">
    <property type="entry name" value="ESAT-6-like_sf"/>
</dbReference>
<dbReference type="SUPFAM" id="SSF140453">
    <property type="entry name" value="EsxAB dimer-like"/>
    <property type="match status" value="1"/>
</dbReference>
<accession>A0ABP9X5F5</accession>
<evidence type="ECO:0000256" key="1">
    <source>
        <dbReference type="SAM" id="MobiDB-lite"/>
    </source>
</evidence>
<name>A0ABP9X5F5_9CHLR</name>
<evidence type="ECO:0000313" key="2">
    <source>
        <dbReference type="EMBL" id="GAA5530640.1"/>
    </source>
</evidence>
<comment type="caution">
    <text evidence="2">The sequence shown here is derived from an EMBL/GenBank/DDBJ whole genome shotgun (WGS) entry which is preliminary data.</text>
</comment>
<gene>
    <name evidence="2" type="ORF">Hgul01_04460</name>
</gene>
<keyword evidence="3" id="KW-1185">Reference proteome</keyword>
<feature type="compositionally biased region" description="Pro residues" evidence="1">
    <location>
        <begin position="307"/>
        <end position="332"/>
    </location>
</feature>
<dbReference type="Proteomes" id="UP001428290">
    <property type="component" value="Unassembled WGS sequence"/>
</dbReference>
<dbReference type="Gene3D" id="1.10.287.1060">
    <property type="entry name" value="ESAT-6-like"/>
    <property type="match status" value="1"/>
</dbReference>